<gene>
    <name evidence="1" type="ORF">ACFFQ6_05665</name>
</gene>
<evidence type="ECO:0000313" key="1">
    <source>
        <dbReference type="EMBL" id="MFB9779158.1"/>
    </source>
</evidence>
<dbReference type="EMBL" id="JBHMAS010000004">
    <property type="protein sequence ID" value="MFB9779158.1"/>
    <property type="molecule type" value="Genomic_DNA"/>
</dbReference>
<organism evidence="1 2">
    <name type="scientific">Rhodococcus baikonurensis</name>
    <dbReference type="NCBI Taxonomy" id="172041"/>
    <lineage>
        <taxon>Bacteria</taxon>
        <taxon>Bacillati</taxon>
        <taxon>Actinomycetota</taxon>
        <taxon>Actinomycetes</taxon>
        <taxon>Mycobacteriales</taxon>
        <taxon>Nocardiaceae</taxon>
        <taxon>Rhodococcus</taxon>
        <taxon>Rhodococcus erythropolis group</taxon>
    </lineage>
</organism>
<dbReference type="Proteomes" id="UP001589587">
    <property type="component" value="Unassembled WGS sequence"/>
</dbReference>
<proteinExistence type="predicted"/>
<name>A0ABV5X9M8_9NOCA</name>
<protein>
    <submittedName>
        <fullName evidence="1">Uncharacterized protein</fullName>
    </submittedName>
</protein>
<reference evidence="1 2" key="1">
    <citation type="submission" date="2024-09" db="EMBL/GenBank/DDBJ databases">
        <authorList>
            <person name="Sun Q."/>
            <person name="Mori K."/>
        </authorList>
    </citation>
    <scope>NUCLEOTIDE SEQUENCE [LARGE SCALE GENOMIC DNA]</scope>
    <source>
        <strain evidence="1 2">JCM 11411</strain>
    </source>
</reference>
<evidence type="ECO:0000313" key="2">
    <source>
        <dbReference type="Proteomes" id="UP001589587"/>
    </source>
</evidence>
<comment type="caution">
    <text evidence="1">The sequence shown here is derived from an EMBL/GenBank/DDBJ whole genome shotgun (WGS) entry which is preliminary data.</text>
</comment>
<keyword evidence="2" id="KW-1185">Reference proteome</keyword>
<dbReference type="RefSeq" id="WP_378374063.1">
    <property type="nucleotide sequence ID" value="NZ_JBHMAS010000004.1"/>
</dbReference>
<accession>A0ABV5X9M8</accession>
<sequence length="145" mass="15549">MPILSDKLTDGAKLGVGAEIVFTVRDIRDSVAHDAILGPARTTVPVNATTGLFTTPALDPGPYWVGIRWSRSNPTHELYPIEVPAESGTFRLWPLIDAGAPPPPAESDGFIRNGGGFARGERKTIAEYAAMTAPDPETLYVIFES</sequence>